<evidence type="ECO:0000256" key="2">
    <source>
        <dbReference type="ARBA" id="ARBA00009977"/>
    </source>
</evidence>
<evidence type="ECO:0000256" key="9">
    <source>
        <dbReference type="SAM" id="Phobius"/>
    </source>
</evidence>
<evidence type="ECO:0000256" key="8">
    <source>
        <dbReference type="SAM" id="MobiDB-lite"/>
    </source>
</evidence>
<gene>
    <name evidence="10" type="ORF">LSALG_LOCUS22745</name>
</gene>
<dbReference type="GO" id="GO:0080143">
    <property type="term" value="P:regulation of amino acid export"/>
    <property type="evidence" value="ECO:0007669"/>
    <property type="project" value="InterPro"/>
</dbReference>
<dbReference type="GO" id="GO:0016020">
    <property type="term" value="C:membrane"/>
    <property type="evidence" value="ECO:0007669"/>
    <property type="project" value="UniProtKB-SubCell"/>
</dbReference>
<evidence type="ECO:0000256" key="5">
    <source>
        <dbReference type="ARBA" id="ARBA00022970"/>
    </source>
</evidence>
<evidence type="ECO:0000256" key="1">
    <source>
        <dbReference type="ARBA" id="ARBA00004167"/>
    </source>
</evidence>
<accession>A0AA36E4V8</accession>
<name>A0AA36E4V8_LACSI</name>
<feature type="compositionally biased region" description="Basic and acidic residues" evidence="8">
    <location>
        <begin position="68"/>
        <end position="77"/>
    </location>
</feature>
<evidence type="ECO:0000256" key="4">
    <source>
        <dbReference type="ARBA" id="ARBA00022692"/>
    </source>
</evidence>
<dbReference type="PANTHER" id="PTHR33228">
    <property type="entry name" value="PROTEIN GLUTAMINE DUMPER 4-RELATED"/>
    <property type="match status" value="1"/>
</dbReference>
<keyword evidence="7 9" id="KW-0472">Membrane</keyword>
<feature type="region of interest" description="Disordered" evidence="8">
    <location>
        <begin position="55"/>
        <end position="77"/>
    </location>
</feature>
<reference evidence="10" key="1">
    <citation type="submission" date="2023-04" db="EMBL/GenBank/DDBJ databases">
        <authorList>
            <person name="Vijverberg K."/>
            <person name="Xiong W."/>
            <person name="Schranz E."/>
        </authorList>
    </citation>
    <scope>NUCLEOTIDE SEQUENCE</scope>
</reference>
<keyword evidence="4 9" id="KW-0812">Transmembrane</keyword>
<dbReference type="AlphaFoldDB" id="A0AA36E4V8"/>
<evidence type="ECO:0000313" key="10">
    <source>
        <dbReference type="EMBL" id="CAI9283136.1"/>
    </source>
</evidence>
<keyword evidence="3" id="KW-0813">Transport</keyword>
<dbReference type="EMBL" id="OX465080">
    <property type="protein sequence ID" value="CAI9283136.1"/>
    <property type="molecule type" value="Genomic_DNA"/>
</dbReference>
<dbReference type="Proteomes" id="UP001177003">
    <property type="component" value="Chromosome 4"/>
</dbReference>
<keyword evidence="5" id="KW-0029">Amino-acid transport</keyword>
<feature type="transmembrane region" description="Helical" evidence="9">
    <location>
        <begin position="29"/>
        <end position="52"/>
    </location>
</feature>
<comment type="subcellular location">
    <subcellularLocation>
        <location evidence="1">Membrane</location>
        <topology evidence="1">Single-pass membrane protein</topology>
    </subcellularLocation>
</comment>
<protein>
    <submittedName>
        <fullName evidence="10">Uncharacterized protein</fullName>
    </submittedName>
</protein>
<evidence type="ECO:0000256" key="7">
    <source>
        <dbReference type="ARBA" id="ARBA00023136"/>
    </source>
</evidence>
<evidence type="ECO:0000313" key="11">
    <source>
        <dbReference type="Proteomes" id="UP001177003"/>
    </source>
</evidence>
<sequence>MTPPTNTTTYAVSATSAATGFRWSSPIPYLFGGLALMLILIACALIILVCSYKRPYSSSNSSENGTGDQEKTSTPEFRMELSPEMEPKIVIVMPGDINPTYLLKPAPPIGVSDHLDQET</sequence>
<comment type="similarity">
    <text evidence="2">Belongs to the GLUTAMINE DUMPER 1 (TC 9.B.60) family.</text>
</comment>
<evidence type="ECO:0000256" key="3">
    <source>
        <dbReference type="ARBA" id="ARBA00022448"/>
    </source>
</evidence>
<proteinExistence type="inferred from homology"/>
<keyword evidence="11" id="KW-1185">Reference proteome</keyword>
<dbReference type="GO" id="GO:0006865">
    <property type="term" value="P:amino acid transport"/>
    <property type="evidence" value="ECO:0007669"/>
    <property type="project" value="UniProtKB-KW"/>
</dbReference>
<keyword evidence="6 9" id="KW-1133">Transmembrane helix</keyword>
<evidence type="ECO:0000256" key="6">
    <source>
        <dbReference type="ARBA" id="ARBA00022989"/>
    </source>
</evidence>
<organism evidence="10 11">
    <name type="scientific">Lactuca saligna</name>
    <name type="common">Willowleaf lettuce</name>
    <dbReference type="NCBI Taxonomy" id="75948"/>
    <lineage>
        <taxon>Eukaryota</taxon>
        <taxon>Viridiplantae</taxon>
        <taxon>Streptophyta</taxon>
        <taxon>Embryophyta</taxon>
        <taxon>Tracheophyta</taxon>
        <taxon>Spermatophyta</taxon>
        <taxon>Magnoliopsida</taxon>
        <taxon>eudicotyledons</taxon>
        <taxon>Gunneridae</taxon>
        <taxon>Pentapetalae</taxon>
        <taxon>asterids</taxon>
        <taxon>campanulids</taxon>
        <taxon>Asterales</taxon>
        <taxon>Asteraceae</taxon>
        <taxon>Cichorioideae</taxon>
        <taxon>Cichorieae</taxon>
        <taxon>Lactucinae</taxon>
        <taxon>Lactuca</taxon>
    </lineage>
</organism>
<dbReference type="PANTHER" id="PTHR33228:SF76">
    <property type="entry name" value="PROTEIN GLUTAMINE DUMPER 7"/>
    <property type="match status" value="1"/>
</dbReference>
<dbReference type="InterPro" id="IPR040359">
    <property type="entry name" value="GDU"/>
</dbReference>